<evidence type="ECO:0008006" key="3">
    <source>
        <dbReference type="Google" id="ProtNLM"/>
    </source>
</evidence>
<evidence type="ECO:0000313" key="1">
    <source>
        <dbReference type="EMBL" id="CAF4290237.1"/>
    </source>
</evidence>
<dbReference type="PANTHER" id="PTHR43495">
    <property type="entry name" value="GABA PERMEASE"/>
    <property type="match status" value="1"/>
</dbReference>
<accession>A0A820HA20</accession>
<evidence type="ECO:0000313" key="2">
    <source>
        <dbReference type="Proteomes" id="UP000663868"/>
    </source>
</evidence>
<reference evidence="1" key="1">
    <citation type="submission" date="2021-02" db="EMBL/GenBank/DDBJ databases">
        <authorList>
            <person name="Nowell W R."/>
        </authorList>
    </citation>
    <scope>NUCLEOTIDE SEQUENCE</scope>
</reference>
<protein>
    <recommendedName>
        <fullName evidence="3">Amino acid permease/ SLC12A domain-containing protein</fullName>
    </recommendedName>
</protein>
<gene>
    <name evidence="1" type="ORF">KXQ929_LOCUS44945</name>
</gene>
<proteinExistence type="predicted"/>
<name>A0A820HA20_9BILA</name>
<dbReference type="EMBL" id="CAJOBB010013420">
    <property type="protein sequence ID" value="CAF4290237.1"/>
    <property type="molecule type" value="Genomic_DNA"/>
</dbReference>
<dbReference type="AlphaFoldDB" id="A0A820HA20"/>
<dbReference type="PANTHER" id="PTHR43495:SF5">
    <property type="entry name" value="GAMMA-AMINOBUTYRIC ACID PERMEASE"/>
    <property type="match status" value="1"/>
</dbReference>
<sequence>MTQTPLNSQPYDQLTASTDDVSDKNITDLFHRIIDSFKRAPHSESVPIDMNQRKERANLINNIEKDETGLHRTLKNRHLQMITIGGAIGTGLFISSGT</sequence>
<organism evidence="1 2">
    <name type="scientific">Adineta steineri</name>
    <dbReference type="NCBI Taxonomy" id="433720"/>
    <lineage>
        <taxon>Eukaryota</taxon>
        <taxon>Metazoa</taxon>
        <taxon>Spiralia</taxon>
        <taxon>Gnathifera</taxon>
        <taxon>Rotifera</taxon>
        <taxon>Eurotatoria</taxon>
        <taxon>Bdelloidea</taxon>
        <taxon>Adinetida</taxon>
        <taxon>Adinetidae</taxon>
        <taxon>Adineta</taxon>
    </lineage>
</organism>
<comment type="caution">
    <text evidence="1">The sequence shown here is derived from an EMBL/GenBank/DDBJ whole genome shotgun (WGS) entry which is preliminary data.</text>
</comment>
<dbReference type="Proteomes" id="UP000663868">
    <property type="component" value="Unassembled WGS sequence"/>
</dbReference>
<feature type="non-terminal residue" evidence="1">
    <location>
        <position position="98"/>
    </location>
</feature>